<dbReference type="Pfam" id="PF12850">
    <property type="entry name" value="Metallophos_2"/>
    <property type="match status" value="1"/>
</dbReference>
<dbReference type="SUPFAM" id="SSF56300">
    <property type="entry name" value="Metallo-dependent phosphatases"/>
    <property type="match status" value="1"/>
</dbReference>
<dbReference type="RefSeq" id="WP_237053228.1">
    <property type="nucleotide sequence ID" value="NZ_JAKJPO010000001.1"/>
</dbReference>
<evidence type="ECO:0000259" key="2">
    <source>
        <dbReference type="Pfam" id="PF12850"/>
    </source>
</evidence>
<dbReference type="PANTHER" id="PTHR42850:SF2">
    <property type="entry name" value="BLL5683 PROTEIN"/>
    <property type="match status" value="1"/>
</dbReference>
<feature type="domain" description="Calcineurin-like phosphoesterase" evidence="2">
    <location>
        <begin position="1"/>
        <end position="183"/>
    </location>
</feature>
<keyword evidence="4" id="KW-1185">Reference proteome</keyword>
<sequence length="259" mass="27741">MRLAAVSDIHGNLPALSAVIADIRGRDCDVVVNLGDILSGPLWPAETADLLLSQDWPTIRGNHERELLETPREAMGTSDAHAFDALRDEHRAWLAGLPPTRRLATDGPGAEVFLCHGTPDDDMAYFVESPAPGEARAASPEEVAARSGGNPARVILCGHTHRPRIVPLPDGRLVVNPGSVGLQAIHIRGGADGIDGPPHAIQTGSPQARYALLERDARGWHARIVEVEYDHLAAAERAARNGRPDWAHALATGRTSMEN</sequence>
<dbReference type="Proteomes" id="UP001430796">
    <property type="component" value="Unassembled WGS sequence"/>
</dbReference>
<evidence type="ECO:0000313" key="4">
    <source>
        <dbReference type="Proteomes" id="UP001430796"/>
    </source>
</evidence>
<dbReference type="InterPro" id="IPR050126">
    <property type="entry name" value="Ap4A_hydrolase"/>
</dbReference>
<gene>
    <name evidence="3" type="ORF">L3V18_03650</name>
</gene>
<dbReference type="InterPro" id="IPR024654">
    <property type="entry name" value="Calcineurin-like_PHP_lpxH"/>
</dbReference>
<protein>
    <submittedName>
        <fullName evidence="3">Metallophosphatase family protein</fullName>
    </submittedName>
</protein>
<dbReference type="PANTHER" id="PTHR42850">
    <property type="entry name" value="METALLOPHOSPHOESTERASE"/>
    <property type="match status" value="1"/>
</dbReference>
<accession>A0ABS9HPL0</accession>
<dbReference type="PIRSF" id="PIRSF000883">
    <property type="entry name" value="Pesterase_MJ0912"/>
    <property type="match status" value="1"/>
</dbReference>
<dbReference type="Gene3D" id="3.60.21.10">
    <property type="match status" value="1"/>
</dbReference>
<dbReference type="EMBL" id="JAKJPO010000001">
    <property type="protein sequence ID" value="MCF7220884.1"/>
    <property type="molecule type" value="Genomic_DNA"/>
</dbReference>
<dbReference type="InterPro" id="IPR011152">
    <property type="entry name" value="Pesterase_MJ0912"/>
</dbReference>
<name>A0ABS9HPL0_9GAMM</name>
<reference evidence="3" key="1">
    <citation type="submission" date="2022-01" db="EMBL/GenBank/DDBJ databases">
        <title>Lysobacter chinensis sp. nov., a bacterium isolated from cow dung compost.</title>
        <authorList>
            <person name="Liu Y."/>
        </authorList>
    </citation>
    <scope>NUCLEOTIDE SEQUENCE</scope>
    <source>
        <strain evidence="3">TLK-CK17</strain>
    </source>
</reference>
<proteinExistence type="inferred from homology"/>
<evidence type="ECO:0000256" key="1">
    <source>
        <dbReference type="ARBA" id="ARBA00008950"/>
    </source>
</evidence>
<comment type="caution">
    <text evidence="3">The sequence shown here is derived from an EMBL/GenBank/DDBJ whole genome shotgun (WGS) entry which is preliminary data.</text>
</comment>
<organism evidence="3 4">
    <name type="scientific">Marilutibacter chinensis</name>
    <dbReference type="NCBI Taxonomy" id="2912247"/>
    <lineage>
        <taxon>Bacteria</taxon>
        <taxon>Pseudomonadati</taxon>
        <taxon>Pseudomonadota</taxon>
        <taxon>Gammaproteobacteria</taxon>
        <taxon>Lysobacterales</taxon>
        <taxon>Lysobacteraceae</taxon>
        <taxon>Marilutibacter</taxon>
    </lineage>
</organism>
<evidence type="ECO:0000313" key="3">
    <source>
        <dbReference type="EMBL" id="MCF7220884.1"/>
    </source>
</evidence>
<reference evidence="3" key="2">
    <citation type="submission" date="2022-01" db="EMBL/GenBank/DDBJ databases">
        <authorList>
            <person name="Zhou L.Y."/>
        </authorList>
    </citation>
    <scope>NUCLEOTIDE SEQUENCE</scope>
    <source>
        <strain evidence="3">TLK-CK17</strain>
    </source>
</reference>
<dbReference type="InterPro" id="IPR029052">
    <property type="entry name" value="Metallo-depent_PP-like"/>
</dbReference>
<comment type="similarity">
    <text evidence="1">Belongs to the metallophosphoesterase superfamily. YfcE family.</text>
</comment>